<gene>
    <name evidence="1" type="ORF">LCGC14_0400980</name>
</gene>
<sequence>MKARVKSDHRWNDVRCQAVEYIKSEWRPVPEGDEAVVRVNPGLEIKAAKKKAAKRKAAPKKKVAASA</sequence>
<accession>A0A0F9SWX0</accession>
<reference evidence="1" key="1">
    <citation type="journal article" date="2015" name="Nature">
        <title>Complex archaea that bridge the gap between prokaryotes and eukaryotes.</title>
        <authorList>
            <person name="Spang A."/>
            <person name="Saw J.H."/>
            <person name="Jorgensen S.L."/>
            <person name="Zaremba-Niedzwiedzka K."/>
            <person name="Martijn J."/>
            <person name="Lind A.E."/>
            <person name="van Eijk R."/>
            <person name="Schleper C."/>
            <person name="Guy L."/>
            <person name="Ettema T.J."/>
        </authorList>
    </citation>
    <scope>NUCLEOTIDE SEQUENCE</scope>
</reference>
<name>A0A0F9SWX0_9ZZZZ</name>
<protein>
    <submittedName>
        <fullName evidence="1">Uncharacterized protein</fullName>
    </submittedName>
</protein>
<comment type="caution">
    <text evidence="1">The sequence shown here is derived from an EMBL/GenBank/DDBJ whole genome shotgun (WGS) entry which is preliminary data.</text>
</comment>
<dbReference type="EMBL" id="LAZR01000344">
    <property type="protein sequence ID" value="KKN73395.1"/>
    <property type="molecule type" value="Genomic_DNA"/>
</dbReference>
<dbReference type="AlphaFoldDB" id="A0A0F9SWX0"/>
<proteinExistence type="predicted"/>
<organism evidence="1">
    <name type="scientific">marine sediment metagenome</name>
    <dbReference type="NCBI Taxonomy" id="412755"/>
    <lineage>
        <taxon>unclassified sequences</taxon>
        <taxon>metagenomes</taxon>
        <taxon>ecological metagenomes</taxon>
    </lineage>
</organism>
<evidence type="ECO:0000313" key="1">
    <source>
        <dbReference type="EMBL" id="KKN73395.1"/>
    </source>
</evidence>